<organism evidence="1 2">
    <name type="scientific">Streptomyces gardneri</name>
    <dbReference type="NCBI Taxonomy" id="66892"/>
    <lineage>
        <taxon>Bacteria</taxon>
        <taxon>Bacillati</taxon>
        <taxon>Actinomycetota</taxon>
        <taxon>Actinomycetes</taxon>
        <taxon>Kitasatosporales</taxon>
        <taxon>Streptomycetaceae</taxon>
        <taxon>Streptomyces</taxon>
    </lineage>
</organism>
<dbReference type="OrthoDB" id="3431977at2"/>
<dbReference type="Proteomes" id="UP000315226">
    <property type="component" value="Unassembled WGS sequence"/>
</dbReference>
<name>A0A4Y3RMA0_9ACTN</name>
<dbReference type="EMBL" id="BJMN01000026">
    <property type="protein sequence ID" value="GEB58489.1"/>
    <property type="molecule type" value="Genomic_DNA"/>
</dbReference>
<dbReference type="RefSeq" id="WP_141297842.1">
    <property type="nucleotide sequence ID" value="NZ_BJMN01000026.1"/>
</dbReference>
<sequence length="83" mass="9350">MSWRWEYDPDEEYVIGGAPPAFVAEVEKSADELVRAAEALYLDGSSFQGDNPRSEHVRVPGGMFVFLLVPRHECGYVLQVTYV</sequence>
<comment type="caution">
    <text evidence="1">The sequence shown here is derived from an EMBL/GenBank/DDBJ whole genome shotgun (WGS) entry which is preliminary data.</text>
</comment>
<proteinExistence type="predicted"/>
<evidence type="ECO:0000313" key="2">
    <source>
        <dbReference type="Proteomes" id="UP000315226"/>
    </source>
</evidence>
<dbReference type="AlphaFoldDB" id="A0A4Y3RMA0"/>
<accession>A0A4Y3RMA0</accession>
<reference evidence="1 2" key="1">
    <citation type="submission" date="2019-06" db="EMBL/GenBank/DDBJ databases">
        <title>Whole genome shotgun sequence of Streptomyces gardneri NBRC 12865.</title>
        <authorList>
            <person name="Hosoyama A."/>
            <person name="Uohara A."/>
            <person name="Ohji S."/>
            <person name="Ichikawa N."/>
        </authorList>
    </citation>
    <scope>NUCLEOTIDE SEQUENCE [LARGE SCALE GENOMIC DNA]</scope>
    <source>
        <strain evidence="1 2">NBRC 12865</strain>
    </source>
</reference>
<keyword evidence="2" id="KW-1185">Reference proteome</keyword>
<gene>
    <name evidence="1" type="ORF">SGA01_40940</name>
</gene>
<protein>
    <submittedName>
        <fullName evidence="1">Uncharacterized protein</fullName>
    </submittedName>
</protein>
<evidence type="ECO:0000313" key="1">
    <source>
        <dbReference type="EMBL" id="GEB58489.1"/>
    </source>
</evidence>